<dbReference type="PROSITE" id="PS01125">
    <property type="entry name" value="ROK"/>
    <property type="match status" value="1"/>
</dbReference>
<dbReference type="EMBL" id="SOFI01000003">
    <property type="protein sequence ID" value="TFB79180.1"/>
    <property type="molecule type" value="Genomic_DNA"/>
</dbReference>
<evidence type="ECO:0000313" key="3">
    <source>
        <dbReference type="EMBL" id="TFB79180.1"/>
    </source>
</evidence>
<dbReference type="Proteomes" id="UP000298488">
    <property type="component" value="Unassembled WGS sequence"/>
</dbReference>
<dbReference type="RefSeq" id="WP_104095060.1">
    <property type="nucleotide sequence ID" value="NZ_JACHBP010000001.1"/>
</dbReference>
<dbReference type="Pfam" id="PF12802">
    <property type="entry name" value="MarR_2"/>
    <property type="match status" value="1"/>
</dbReference>
<dbReference type="InterPro" id="IPR043129">
    <property type="entry name" value="ATPase_NBD"/>
</dbReference>
<keyword evidence="4" id="KW-1185">Reference proteome</keyword>
<dbReference type="PANTHER" id="PTHR18964">
    <property type="entry name" value="ROK (REPRESSOR, ORF, KINASE) FAMILY"/>
    <property type="match status" value="1"/>
</dbReference>
<dbReference type="InterPro" id="IPR036390">
    <property type="entry name" value="WH_DNA-bd_sf"/>
</dbReference>
<dbReference type="InterPro" id="IPR000835">
    <property type="entry name" value="HTH_MarR-typ"/>
</dbReference>
<feature type="domain" description="HTH marR-type" evidence="2">
    <location>
        <begin position="13"/>
        <end position="63"/>
    </location>
</feature>
<name>A0A4R8VAR0_9MICO</name>
<comment type="caution">
    <text evidence="3">The sequence shown here is derived from an EMBL/GenBank/DDBJ whole genome shotgun (WGS) entry which is preliminary data.</text>
</comment>
<dbReference type="Pfam" id="PF00480">
    <property type="entry name" value="ROK"/>
    <property type="match status" value="1"/>
</dbReference>
<dbReference type="CDD" id="cd00090">
    <property type="entry name" value="HTH_ARSR"/>
    <property type="match status" value="1"/>
</dbReference>
<evidence type="ECO:0000256" key="1">
    <source>
        <dbReference type="ARBA" id="ARBA00006479"/>
    </source>
</evidence>
<dbReference type="Gene3D" id="1.10.10.10">
    <property type="entry name" value="Winged helix-like DNA-binding domain superfamily/Winged helix DNA-binding domain"/>
    <property type="match status" value="1"/>
</dbReference>
<dbReference type="AlphaFoldDB" id="A0A4R8VAR0"/>
<comment type="similarity">
    <text evidence="1">Belongs to the ROK (NagC/XylR) family.</text>
</comment>
<organism evidence="3 4">
    <name type="scientific">Terrimesophilobacter mesophilus</name>
    <dbReference type="NCBI Taxonomy" id="433647"/>
    <lineage>
        <taxon>Bacteria</taxon>
        <taxon>Bacillati</taxon>
        <taxon>Actinomycetota</taxon>
        <taxon>Actinomycetes</taxon>
        <taxon>Micrococcales</taxon>
        <taxon>Microbacteriaceae</taxon>
        <taxon>Terrimesophilobacter</taxon>
    </lineage>
</organism>
<protein>
    <submittedName>
        <fullName evidence="3">ROK family transcriptional regulator</fullName>
    </submittedName>
</protein>
<gene>
    <name evidence="3" type="ORF">E3N84_03380</name>
</gene>
<dbReference type="InterPro" id="IPR036388">
    <property type="entry name" value="WH-like_DNA-bd_sf"/>
</dbReference>
<sequence length="408" mass="42189">MATRSTGRTDVTRSAILARLGAQGPASRADLARALDVSPALITQLVKELIADGLVDEREHSPSQGGRPARRLGLVSSAGHAVGLKIAPDHLAFVEVELDGTVIRSAQEPFDASSATLLEGLGHAVEGFIDGGSGVPILGIGVAIPGTVDAQGSGIVDSYQLDWNDMPIGPTLRRMLGLPVLVENNVNALAMAERLFGIGRNHATFLTLTIGTGVGLGLVMDGVVLRGGSGGAGEIGHVPLVADGVLCSCGNHGCLETVIGQASLERRARDAAVIPQRAGIAALTRAADDGDGRAQEIFSDAGRVLARVLAGVVQVFDPESVIVLGEGTAAWKHWASGFEPEFRATLLPSRRGVPVEVETWTDESWAQGAAALVLSTPFDAVGLAGEQGRLVRSRLSVVPKPGVQSHGR</sequence>
<dbReference type="GO" id="GO:0003700">
    <property type="term" value="F:DNA-binding transcription factor activity"/>
    <property type="evidence" value="ECO:0007669"/>
    <property type="project" value="InterPro"/>
</dbReference>
<proteinExistence type="inferred from homology"/>
<dbReference type="PANTHER" id="PTHR18964:SF149">
    <property type="entry name" value="BIFUNCTIONAL UDP-N-ACETYLGLUCOSAMINE 2-EPIMERASE_N-ACETYLMANNOSAMINE KINASE"/>
    <property type="match status" value="1"/>
</dbReference>
<dbReference type="SUPFAM" id="SSF46785">
    <property type="entry name" value="Winged helix' DNA-binding domain"/>
    <property type="match status" value="1"/>
</dbReference>
<reference evidence="3 4" key="1">
    <citation type="submission" date="2019-03" db="EMBL/GenBank/DDBJ databases">
        <title>Genomics of glacier-inhabiting Cryobacterium strains.</title>
        <authorList>
            <person name="Liu Q."/>
            <person name="Xin Y.-H."/>
        </authorList>
    </citation>
    <scope>NUCLEOTIDE SEQUENCE [LARGE SCALE GENOMIC DNA]</scope>
    <source>
        <strain evidence="3 4">CGMCC 1.10440</strain>
    </source>
</reference>
<dbReference type="SUPFAM" id="SSF53067">
    <property type="entry name" value="Actin-like ATPase domain"/>
    <property type="match status" value="1"/>
</dbReference>
<dbReference type="InterPro" id="IPR011991">
    <property type="entry name" value="ArsR-like_HTH"/>
</dbReference>
<dbReference type="InterPro" id="IPR049874">
    <property type="entry name" value="ROK_cs"/>
</dbReference>
<dbReference type="InterPro" id="IPR000600">
    <property type="entry name" value="ROK"/>
</dbReference>
<evidence type="ECO:0000259" key="2">
    <source>
        <dbReference type="Pfam" id="PF12802"/>
    </source>
</evidence>
<accession>A0A4R8VAR0</accession>
<dbReference type="Gene3D" id="3.30.420.40">
    <property type="match status" value="2"/>
</dbReference>
<dbReference type="OrthoDB" id="3464494at2"/>
<evidence type="ECO:0000313" key="4">
    <source>
        <dbReference type="Proteomes" id="UP000298488"/>
    </source>
</evidence>